<dbReference type="EMBL" id="CP006936">
    <property type="protein sequence ID" value="AHC28078.1"/>
    <property type="molecule type" value="Genomic_DNA"/>
</dbReference>
<dbReference type="HOGENOM" id="CLU_1446192_0_0_11"/>
<reference evidence="1 2" key="1">
    <citation type="journal article" date="2014" name="Genome Announc.">
        <title>Complete Genome Sequence of Sterol-Transforming Mycobacterium neoaurum Strain VKM Ac-1815D.</title>
        <authorList>
            <person name="Shtratnikova V.Y."/>
            <person name="Bragin E.Y."/>
            <person name="Dovbnya D.V."/>
            <person name="Pekov Y.A."/>
            <person name="Schelkunov M.I."/>
            <person name="Strizhov N."/>
            <person name="Ivashina T.V."/>
            <person name="Ashapkin V.V."/>
            <person name="Donova M.V."/>
        </authorList>
    </citation>
    <scope>NUCLEOTIDE SEQUENCE [LARGE SCALE GENOMIC DNA]</scope>
    <source>
        <strain evidence="1 2">VKM Ac-1815D</strain>
    </source>
</reference>
<evidence type="ECO:0000313" key="1">
    <source>
        <dbReference type="EMBL" id="AHC28078.1"/>
    </source>
</evidence>
<dbReference type="AlphaFoldDB" id="V5XJF9"/>
<dbReference type="eggNOG" id="ENOG50329UP">
    <property type="taxonomic scope" value="Bacteria"/>
</dbReference>
<evidence type="ECO:0000313" key="2">
    <source>
        <dbReference type="Proteomes" id="UP000018763"/>
    </source>
</evidence>
<keyword evidence="2" id="KW-1185">Reference proteome</keyword>
<organism evidence="1 2">
    <name type="scientific">Mycolicibacterium neoaurum VKM Ac-1815D</name>
    <dbReference type="NCBI Taxonomy" id="700508"/>
    <lineage>
        <taxon>Bacteria</taxon>
        <taxon>Bacillati</taxon>
        <taxon>Actinomycetota</taxon>
        <taxon>Actinomycetes</taxon>
        <taxon>Mycobacteriales</taxon>
        <taxon>Mycobacteriaceae</taxon>
        <taxon>Mycolicibacterium</taxon>
    </lineage>
</organism>
<dbReference type="KEGG" id="mne:D174_24130"/>
<gene>
    <name evidence="1" type="ORF">D174_24130</name>
</gene>
<name>V5XJF9_MYCNE</name>
<dbReference type="Proteomes" id="UP000018763">
    <property type="component" value="Chromosome"/>
</dbReference>
<protein>
    <submittedName>
        <fullName evidence="1">Uncharacterized protein</fullName>
    </submittedName>
</protein>
<proteinExistence type="predicted"/>
<sequence>MAVFGPECVLVAKVVEHAISSGRTVVTGPSPCVRHAAPAAGCPDLPAISAGAIDTVVVVVDADCAARSLVDGNVRASWRRRGRCARDTADAAVDAVLGGGARRLVVACQLRGLAPNRRSAAQTWLRDVVHRVHYECAINGTTELSSHYALVGNDSDVDRVAAAVATWGVRTGRPALISSGSSVPASP</sequence>
<accession>V5XJF9</accession>